<evidence type="ECO:0000313" key="3">
    <source>
        <dbReference type="EMBL" id="ART22022.1"/>
    </source>
</evidence>
<dbReference type="NCBIfam" id="TIGR03725">
    <property type="entry name" value="T6A_YeaZ"/>
    <property type="match status" value="1"/>
</dbReference>
<dbReference type="Proteomes" id="UP000250197">
    <property type="component" value="Chromosome"/>
</dbReference>
<name>A0A2Z2J1K2_CORST</name>
<dbReference type="PANTHER" id="PTHR11735">
    <property type="entry name" value="TRNA N6-ADENOSINE THREONYLCARBAMOYLTRANSFERASE"/>
    <property type="match status" value="1"/>
</dbReference>
<dbReference type="GO" id="GO:0002949">
    <property type="term" value="P:tRNA threonylcarbamoyladenosine modification"/>
    <property type="evidence" value="ECO:0007669"/>
    <property type="project" value="InterPro"/>
</dbReference>
<evidence type="ECO:0000259" key="2">
    <source>
        <dbReference type="Pfam" id="PF00814"/>
    </source>
</evidence>
<gene>
    <name evidence="3" type="ORF">CBE89_11365</name>
</gene>
<organism evidence="3 4">
    <name type="scientific">Corynebacterium striatum</name>
    <dbReference type="NCBI Taxonomy" id="43770"/>
    <lineage>
        <taxon>Bacteria</taxon>
        <taxon>Bacillati</taxon>
        <taxon>Actinomycetota</taxon>
        <taxon>Actinomycetes</taxon>
        <taxon>Mycobacteriales</taxon>
        <taxon>Corynebacteriaceae</taxon>
        <taxon>Corynebacterium</taxon>
    </lineage>
</organism>
<feature type="domain" description="Gcp-like" evidence="2">
    <location>
        <begin position="34"/>
        <end position="143"/>
    </location>
</feature>
<dbReference type="KEGG" id="cstr:CBE89_11365"/>
<dbReference type="GO" id="GO:0005829">
    <property type="term" value="C:cytosol"/>
    <property type="evidence" value="ECO:0007669"/>
    <property type="project" value="TreeGrafter"/>
</dbReference>
<dbReference type="RefSeq" id="WP_086892042.1">
    <property type="nucleotide sequence ID" value="NZ_CP021252.1"/>
</dbReference>
<evidence type="ECO:0000256" key="1">
    <source>
        <dbReference type="SAM" id="MobiDB-lite"/>
    </source>
</evidence>
<dbReference type="GO" id="GO:0016740">
    <property type="term" value="F:transferase activity"/>
    <property type="evidence" value="ECO:0007669"/>
    <property type="project" value="UniProtKB-KW"/>
</dbReference>
<dbReference type="InterPro" id="IPR043129">
    <property type="entry name" value="ATPase_NBD"/>
</dbReference>
<dbReference type="CDD" id="cd24032">
    <property type="entry name" value="ASKHA_NBD_TsaB"/>
    <property type="match status" value="1"/>
</dbReference>
<dbReference type="InterPro" id="IPR000905">
    <property type="entry name" value="Gcp-like_dom"/>
</dbReference>
<dbReference type="Gene3D" id="3.30.420.40">
    <property type="match status" value="2"/>
</dbReference>
<protein>
    <submittedName>
        <fullName evidence="3">tRNA (Adenosine(37)-N6)-threonylcarbamoyltransferase complex dimerization subunit type 1 TsaB</fullName>
    </submittedName>
</protein>
<dbReference type="AlphaFoldDB" id="A0A2Z2J1K2"/>
<reference evidence="3 4" key="1">
    <citation type="submission" date="2017-05" db="EMBL/GenBank/DDBJ databases">
        <title>Complete genome sequence of Corynebacterium striatum KC-Na-1 isolated from Neophocaena asiaeorientalis in Korea.</title>
        <authorList>
            <person name="Kim J.H."/>
            <person name="Lee K."/>
        </authorList>
    </citation>
    <scope>NUCLEOTIDE SEQUENCE [LARGE SCALE GENOMIC DNA]</scope>
    <source>
        <strain evidence="3 4">KC-Na-01</strain>
    </source>
</reference>
<evidence type="ECO:0000313" key="4">
    <source>
        <dbReference type="Proteomes" id="UP000250197"/>
    </source>
</evidence>
<feature type="region of interest" description="Disordered" evidence="1">
    <location>
        <begin position="197"/>
        <end position="222"/>
    </location>
</feature>
<dbReference type="PANTHER" id="PTHR11735:SF11">
    <property type="entry name" value="TRNA THREONYLCARBAMOYLADENOSINE BIOSYNTHESIS PROTEIN TSAB"/>
    <property type="match status" value="1"/>
</dbReference>
<accession>A0A2Z2J1K2</accession>
<sequence>MRVLAIDTATTDLVTGVVDTETGAVTERILTDTRAHNEQLIPTVEELLQTTSLTYTDLDTIVVGCGPGPFTGLRVGMASASALGDALSIPVHGVCTHDAIAASAAAQGRTLVATDARRKEIYWATYEDGQRVEGPDVVKPAEIRVAVDAVIIPDNLVAKLPQELQNLPHTAANPRPAGLVAVANLDAAPEPLTPLYLRRPDAVPPKPKPRSAALPDVAGLNL</sequence>
<dbReference type="EMBL" id="CP021252">
    <property type="protein sequence ID" value="ART22022.1"/>
    <property type="molecule type" value="Genomic_DNA"/>
</dbReference>
<dbReference type="Pfam" id="PF00814">
    <property type="entry name" value="TsaD"/>
    <property type="match status" value="1"/>
</dbReference>
<dbReference type="SUPFAM" id="SSF53067">
    <property type="entry name" value="Actin-like ATPase domain"/>
    <property type="match status" value="2"/>
</dbReference>
<dbReference type="InterPro" id="IPR022496">
    <property type="entry name" value="T6A_TsaB"/>
</dbReference>
<keyword evidence="3" id="KW-0808">Transferase</keyword>
<proteinExistence type="predicted"/>